<keyword evidence="2" id="KW-1185">Reference proteome</keyword>
<reference evidence="1" key="1">
    <citation type="submission" date="2021-02" db="EMBL/GenBank/DDBJ databases">
        <authorList>
            <person name="Han P."/>
        </authorList>
    </citation>
    <scope>NUCLEOTIDE SEQUENCE</scope>
    <source>
        <strain evidence="1">Candidatus Nitrotoga sp. ZN8</strain>
    </source>
</reference>
<evidence type="ECO:0000313" key="2">
    <source>
        <dbReference type="Proteomes" id="UP000675882"/>
    </source>
</evidence>
<protein>
    <submittedName>
        <fullName evidence="1">Uncharacterized protein</fullName>
    </submittedName>
</protein>
<organism evidence="1 2">
    <name type="scientific">Candidatus Nitrotoga fabula</name>
    <dbReference type="NCBI Taxonomy" id="2182327"/>
    <lineage>
        <taxon>Bacteria</taxon>
        <taxon>Pseudomonadati</taxon>
        <taxon>Pseudomonadota</taxon>
        <taxon>Betaproteobacteria</taxon>
        <taxon>Nitrosomonadales</taxon>
        <taxon>Gallionellaceae</taxon>
        <taxon>Candidatus Nitrotoga</taxon>
    </lineage>
</organism>
<evidence type="ECO:0000313" key="1">
    <source>
        <dbReference type="EMBL" id="CAE6686790.1"/>
    </source>
</evidence>
<sequence length="59" mass="6496">MIVHFLASLSALAGKACVENQDFFNMICVMVEERTISCKAALESLGNANHYEIGTENFN</sequence>
<dbReference type="AlphaFoldDB" id="A0A916F9A1"/>
<accession>A0A916F9A1</accession>
<gene>
    <name evidence="1" type="ORF">NTGZN8_10010</name>
</gene>
<dbReference type="EMBL" id="CAJNBL010000001">
    <property type="protein sequence ID" value="CAE6686790.1"/>
    <property type="molecule type" value="Genomic_DNA"/>
</dbReference>
<dbReference type="Proteomes" id="UP000675882">
    <property type="component" value="Unassembled WGS sequence"/>
</dbReference>
<name>A0A916F9A1_9PROT</name>
<proteinExistence type="predicted"/>
<comment type="caution">
    <text evidence="1">The sequence shown here is derived from an EMBL/GenBank/DDBJ whole genome shotgun (WGS) entry which is preliminary data.</text>
</comment>